<dbReference type="EC" id="3.4.21.89" evidence="3 6"/>
<evidence type="ECO:0000256" key="5">
    <source>
        <dbReference type="ARBA" id="ARBA00022801"/>
    </source>
</evidence>
<feature type="domain" description="Peptidase S26" evidence="7">
    <location>
        <begin position="58"/>
        <end position="257"/>
    </location>
</feature>
<comment type="subcellular location">
    <subcellularLocation>
        <location evidence="6">Membrane</location>
        <topology evidence="6">Multi-pass membrane protein</topology>
    </subcellularLocation>
</comment>
<dbReference type="NCBIfam" id="TIGR02227">
    <property type="entry name" value="sigpep_I_bact"/>
    <property type="match status" value="1"/>
</dbReference>
<dbReference type="PANTHER" id="PTHR43390">
    <property type="entry name" value="SIGNAL PEPTIDASE I"/>
    <property type="match status" value="1"/>
</dbReference>
<dbReference type="PRINTS" id="PR00727">
    <property type="entry name" value="LEADERPTASE"/>
</dbReference>
<organism evidence="8 9">
    <name type="scientific">Bacterioplanoides pacificum</name>
    <dbReference type="NCBI Taxonomy" id="1171596"/>
    <lineage>
        <taxon>Bacteria</taxon>
        <taxon>Pseudomonadati</taxon>
        <taxon>Pseudomonadota</taxon>
        <taxon>Gammaproteobacteria</taxon>
        <taxon>Oceanospirillales</taxon>
        <taxon>Oceanospirillaceae</taxon>
        <taxon>Bacterioplanoides</taxon>
    </lineage>
</organism>
<dbReference type="InterPro" id="IPR019533">
    <property type="entry name" value="Peptidase_S26"/>
</dbReference>
<keyword evidence="6" id="KW-0645">Protease</keyword>
<evidence type="ECO:0000256" key="3">
    <source>
        <dbReference type="ARBA" id="ARBA00013208"/>
    </source>
</evidence>
<evidence type="ECO:0000256" key="1">
    <source>
        <dbReference type="ARBA" id="ARBA00000677"/>
    </source>
</evidence>
<comment type="caution">
    <text evidence="8">The sequence shown here is derived from an EMBL/GenBank/DDBJ whole genome shotgun (WGS) entry which is preliminary data.</text>
</comment>
<gene>
    <name evidence="8" type="primary">lepB</name>
    <name evidence="8" type="ORF">ACFOMG_05855</name>
</gene>
<evidence type="ECO:0000313" key="8">
    <source>
        <dbReference type="EMBL" id="MFC3679636.1"/>
    </source>
</evidence>
<keyword evidence="5 6" id="KW-0378">Hydrolase</keyword>
<evidence type="ECO:0000256" key="4">
    <source>
        <dbReference type="ARBA" id="ARBA00019232"/>
    </source>
</evidence>
<evidence type="ECO:0000256" key="2">
    <source>
        <dbReference type="ARBA" id="ARBA00009370"/>
    </source>
</evidence>
<dbReference type="InterPro" id="IPR036286">
    <property type="entry name" value="LexA/Signal_pep-like_sf"/>
</dbReference>
<dbReference type="InterPro" id="IPR019757">
    <property type="entry name" value="Pept_S26A_signal_pept_1_Lys-AS"/>
</dbReference>
<dbReference type="Pfam" id="PF10502">
    <property type="entry name" value="Peptidase_S26"/>
    <property type="match status" value="1"/>
</dbReference>
<dbReference type="RefSeq" id="WP_376865380.1">
    <property type="nucleotide sequence ID" value="NZ_JBHRYB010000005.1"/>
</dbReference>
<name>A0ABV7VSY0_9GAMM</name>
<dbReference type="InterPro" id="IPR000223">
    <property type="entry name" value="Pept_S26A_signal_pept_1"/>
</dbReference>
<dbReference type="CDD" id="cd06530">
    <property type="entry name" value="S26_SPase_I"/>
    <property type="match status" value="1"/>
</dbReference>
<comment type="catalytic activity">
    <reaction evidence="1 6">
        <text>Cleavage of hydrophobic, N-terminal signal or leader sequences from secreted and periplasmic proteins.</text>
        <dbReference type="EC" id="3.4.21.89"/>
    </reaction>
</comment>
<evidence type="ECO:0000313" key="9">
    <source>
        <dbReference type="Proteomes" id="UP001595722"/>
    </source>
</evidence>
<keyword evidence="9" id="KW-1185">Reference proteome</keyword>
<dbReference type="InterPro" id="IPR019758">
    <property type="entry name" value="Pept_S26A_signal_pept_1_CS"/>
</dbReference>
<dbReference type="PANTHER" id="PTHR43390:SF1">
    <property type="entry name" value="CHLOROPLAST PROCESSING PEPTIDASE"/>
    <property type="match status" value="1"/>
</dbReference>
<dbReference type="Proteomes" id="UP001595722">
    <property type="component" value="Unassembled WGS sequence"/>
</dbReference>
<dbReference type="GO" id="GO:0009003">
    <property type="term" value="F:signal peptidase activity"/>
    <property type="evidence" value="ECO:0007669"/>
    <property type="project" value="UniProtKB-EC"/>
</dbReference>
<dbReference type="EMBL" id="JBHRYB010000005">
    <property type="protein sequence ID" value="MFC3679636.1"/>
    <property type="molecule type" value="Genomic_DNA"/>
</dbReference>
<protein>
    <recommendedName>
        <fullName evidence="4 6">Signal peptidase I</fullName>
        <ecNumber evidence="3 6">3.4.21.89</ecNumber>
    </recommendedName>
</protein>
<dbReference type="SUPFAM" id="SSF51306">
    <property type="entry name" value="LexA/Signal peptidase"/>
    <property type="match status" value="1"/>
</dbReference>
<evidence type="ECO:0000259" key="7">
    <source>
        <dbReference type="Pfam" id="PF10502"/>
    </source>
</evidence>
<dbReference type="Gene3D" id="2.10.109.10">
    <property type="entry name" value="Umud Fragment, subunit A"/>
    <property type="match status" value="1"/>
</dbReference>
<accession>A0ABV7VSY0</accession>
<sequence length="276" mass="31074">MDIDFPLILMVATVATGLIALADKVWFARQRAARVAALEERLAPVAELAAAEKEPFLIEQGKSFFPVLAIVFVLRSFIAEPFQIPSGSMEPGLVKGDFILVSKFHYGLRMPVFGNTLVAIDEPRRGDVMVFFPPDDPRYFIKRVIGLPGDVIEYRNKQLTINGEQVSTQELGGEPPYNPQKYVAQEKLDSADATVQWVVGIDRRSNQKVVWAGPEGRWEVPQGHYFMMGDNRGNSHDSRGWGFVPEKNIVGKAVAVWMHWESWTDIPSFGRNKWIN</sequence>
<dbReference type="PROSITE" id="PS00761">
    <property type="entry name" value="SPASE_I_3"/>
    <property type="match status" value="1"/>
</dbReference>
<dbReference type="PROSITE" id="PS00760">
    <property type="entry name" value="SPASE_I_2"/>
    <property type="match status" value="1"/>
</dbReference>
<reference evidence="9" key="1">
    <citation type="journal article" date="2019" name="Int. J. Syst. Evol. Microbiol.">
        <title>The Global Catalogue of Microorganisms (GCM) 10K type strain sequencing project: providing services to taxonomists for standard genome sequencing and annotation.</title>
        <authorList>
            <consortium name="The Broad Institute Genomics Platform"/>
            <consortium name="The Broad Institute Genome Sequencing Center for Infectious Disease"/>
            <person name="Wu L."/>
            <person name="Ma J."/>
        </authorList>
    </citation>
    <scope>NUCLEOTIDE SEQUENCE [LARGE SCALE GENOMIC DNA]</scope>
    <source>
        <strain evidence="9">KCTC 42424</strain>
    </source>
</reference>
<evidence type="ECO:0000256" key="6">
    <source>
        <dbReference type="RuleBase" id="RU362042"/>
    </source>
</evidence>
<proteinExistence type="inferred from homology"/>
<comment type="similarity">
    <text evidence="2 6">Belongs to the peptidase S26 family.</text>
</comment>